<dbReference type="RefSeq" id="WP_172273331.1">
    <property type="nucleotide sequence ID" value="NZ_CASGMU010000002.1"/>
</dbReference>
<gene>
    <name evidence="1" type="ORF">HPS56_02430</name>
</gene>
<dbReference type="Proteomes" id="UP000714420">
    <property type="component" value="Unassembled WGS sequence"/>
</dbReference>
<reference evidence="1 2" key="1">
    <citation type="submission" date="2020-05" db="EMBL/GenBank/DDBJ databases">
        <title>Distinct polysaccharide utilization as determinants for interspecies competition between intestinal Prevotella spp.</title>
        <authorList>
            <person name="Galvez E.J.C."/>
            <person name="Iljazovic A."/>
            <person name="Strowig T."/>
        </authorList>
    </citation>
    <scope>NUCLEOTIDE SEQUENCE [LARGE SCALE GENOMIC DNA]</scope>
    <source>
        <strain evidence="1 2">PMUR</strain>
    </source>
</reference>
<proteinExistence type="predicted"/>
<sequence length="130" mass="14248">MVALCPDAGIPADTLKYDKAVKDNHGLDGLWKSTTSLVSVSDNTPIELYMEFKKLKGTLIIVNKSSRYTAPLKASIKNNKIYIIQLSPARGGQDSFLAYKYICSADRKGNLVCNATSSENSVSFNLVRVK</sequence>
<protein>
    <recommendedName>
        <fullName evidence="3">TIGR03067 domain-containing protein</fullName>
    </recommendedName>
</protein>
<name>A0ABX2AJB6_9BACT</name>
<dbReference type="EMBL" id="JABKKF010000002">
    <property type="protein sequence ID" value="NPD91216.1"/>
    <property type="molecule type" value="Genomic_DNA"/>
</dbReference>
<evidence type="ECO:0000313" key="2">
    <source>
        <dbReference type="Proteomes" id="UP000714420"/>
    </source>
</evidence>
<keyword evidence="2" id="KW-1185">Reference proteome</keyword>
<comment type="caution">
    <text evidence="1">The sequence shown here is derived from an EMBL/GenBank/DDBJ whole genome shotgun (WGS) entry which is preliminary data.</text>
</comment>
<evidence type="ECO:0000313" key="1">
    <source>
        <dbReference type="EMBL" id="NPD91216.1"/>
    </source>
</evidence>
<evidence type="ECO:0008006" key="3">
    <source>
        <dbReference type="Google" id="ProtNLM"/>
    </source>
</evidence>
<accession>A0ABX2AJB6</accession>
<organism evidence="1 2">
    <name type="scientific">Xylanibacter muris</name>
    <dbReference type="NCBI Taxonomy" id="2736290"/>
    <lineage>
        <taxon>Bacteria</taxon>
        <taxon>Pseudomonadati</taxon>
        <taxon>Bacteroidota</taxon>
        <taxon>Bacteroidia</taxon>
        <taxon>Bacteroidales</taxon>
        <taxon>Prevotellaceae</taxon>
        <taxon>Xylanibacter</taxon>
    </lineage>
</organism>